<gene>
    <name evidence="1" type="ORF">AK88_00446</name>
</gene>
<organism evidence="1 2">
    <name type="scientific">Plasmodium fragile</name>
    <dbReference type="NCBI Taxonomy" id="5857"/>
    <lineage>
        <taxon>Eukaryota</taxon>
        <taxon>Sar</taxon>
        <taxon>Alveolata</taxon>
        <taxon>Apicomplexa</taxon>
        <taxon>Aconoidasida</taxon>
        <taxon>Haemosporida</taxon>
        <taxon>Plasmodiidae</taxon>
        <taxon>Plasmodium</taxon>
        <taxon>Plasmodium (Plasmodium)</taxon>
    </lineage>
</organism>
<protein>
    <submittedName>
        <fullName evidence="1">Uncharacterized protein</fullName>
    </submittedName>
</protein>
<keyword evidence="2" id="KW-1185">Reference proteome</keyword>
<sequence length="143" mass="17331">MVGVKKRTVRKFNVEIDLNNDIEDKVRSYIISDRNKMKKRHKERRKKKIRRRIKMECKISSFVFPNSKKEKKLRLSYINKFIKKKKLIKQHLKDIRERIKHFQAMVNTYQSETKENKDQVQEGEECLQLSTLCLPLHSPQCNE</sequence>
<accession>A0A0D9QSA7</accession>
<dbReference type="AlphaFoldDB" id="A0A0D9QSA7"/>
<dbReference type="GeneID" id="24265760"/>
<dbReference type="VEuPathDB" id="PlasmoDB:AK88_00446"/>
<evidence type="ECO:0000313" key="2">
    <source>
        <dbReference type="Proteomes" id="UP000054561"/>
    </source>
</evidence>
<dbReference type="OMA" id="IRRRIKM"/>
<name>A0A0D9QSA7_PLAFR</name>
<reference evidence="1 2" key="1">
    <citation type="submission" date="2014-03" db="EMBL/GenBank/DDBJ databases">
        <title>The Genome Sequence of Plasmodium fragile nilgiri.</title>
        <authorList>
            <consortium name="The Broad Institute Genomics Platform"/>
            <consortium name="The Broad Institute Genome Sequencing Center for Infectious Disease"/>
            <person name="Neafsey D."/>
            <person name="Duraisingh M."/>
            <person name="Young S.K."/>
            <person name="Zeng Q."/>
            <person name="Gargeya S."/>
            <person name="Abouelleil A."/>
            <person name="Alvarado L."/>
            <person name="Chapman S.B."/>
            <person name="Gainer-Dewar J."/>
            <person name="Goldberg J."/>
            <person name="Griggs A."/>
            <person name="Gujja S."/>
            <person name="Hansen M."/>
            <person name="Howarth C."/>
            <person name="Imamovic A."/>
            <person name="Larimer J."/>
            <person name="Pearson M."/>
            <person name="Poon T.W."/>
            <person name="Priest M."/>
            <person name="Roberts A."/>
            <person name="Saif S."/>
            <person name="Shea T."/>
            <person name="Sykes S."/>
            <person name="Wortman J."/>
            <person name="Nusbaum C."/>
            <person name="Birren B."/>
        </authorList>
    </citation>
    <scope>NUCLEOTIDE SEQUENCE [LARGE SCALE GENOMIC DNA]</scope>
    <source>
        <strain evidence="2">nilgiri</strain>
    </source>
</reference>
<dbReference type="EMBL" id="KQ001647">
    <property type="protein sequence ID" value="KJP89990.1"/>
    <property type="molecule type" value="Genomic_DNA"/>
</dbReference>
<evidence type="ECO:0000313" key="1">
    <source>
        <dbReference type="EMBL" id="KJP89990.1"/>
    </source>
</evidence>
<dbReference type="RefSeq" id="XP_012333520.1">
    <property type="nucleotide sequence ID" value="XM_012478097.1"/>
</dbReference>
<proteinExistence type="predicted"/>
<dbReference type="OrthoDB" id="392529at2759"/>
<dbReference type="Proteomes" id="UP000054561">
    <property type="component" value="Unassembled WGS sequence"/>
</dbReference>